<dbReference type="Pfam" id="PF02581">
    <property type="entry name" value="TMP-TENI"/>
    <property type="match status" value="1"/>
</dbReference>
<dbReference type="Proteomes" id="UP000648239">
    <property type="component" value="Unassembled WGS sequence"/>
</dbReference>
<dbReference type="GO" id="GO:0004789">
    <property type="term" value="F:thiamine-phosphate diphosphorylase activity"/>
    <property type="evidence" value="ECO:0007669"/>
    <property type="project" value="TreeGrafter"/>
</dbReference>
<dbReference type="SUPFAM" id="SSF51391">
    <property type="entry name" value="Thiamin phosphate synthase"/>
    <property type="match status" value="1"/>
</dbReference>
<dbReference type="EMBL" id="JACXWD010000063">
    <property type="protein sequence ID" value="MBD3869159.1"/>
    <property type="molecule type" value="Genomic_DNA"/>
</dbReference>
<dbReference type="GO" id="GO:0009228">
    <property type="term" value="P:thiamine biosynthetic process"/>
    <property type="evidence" value="ECO:0007669"/>
    <property type="project" value="UniProtKB-KW"/>
</dbReference>
<feature type="domain" description="Thiamine phosphate synthase/TenI" evidence="3">
    <location>
        <begin position="7"/>
        <end position="183"/>
    </location>
</feature>
<sequence length="208" mass="21856">MTSLPRLMLVSDRRRLGGRLWPDILVEALTAGVAVVQIREKDLSDEAVEGWIVRLREHSDKENLVIVNGRPEVASRTGAGLHLPADQTALFDARPACTILGCSVHSSAEVAAARRLEPDYLVAGTVFSTRSKPGTEGCGLAGLERLTADAPGIPVYAIGGMEPEQVRAVIGAGAYGVAVSGSILGADDPARVAGRFQKALYEQGTLSG</sequence>
<dbReference type="CDD" id="cd00564">
    <property type="entry name" value="TMP_TenI"/>
    <property type="match status" value="1"/>
</dbReference>
<name>A0A8J6Y6I1_9BACT</name>
<dbReference type="GO" id="GO:0005737">
    <property type="term" value="C:cytoplasm"/>
    <property type="evidence" value="ECO:0007669"/>
    <property type="project" value="TreeGrafter"/>
</dbReference>
<dbReference type="Gene3D" id="3.20.20.70">
    <property type="entry name" value="Aldolase class I"/>
    <property type="match status" value="1"/>
</dbReference>
<reference evidence="4 5" key="1">
    <citation type="submission" date="2020-08" db="EMBL/GenBank/DDBJ databases">
        <title>Acidobacteriota in marine sediments use diverse sulfur dissimilation pathways.</title>
        <authorList>
            <person name="Wasmund K."/>
        </authorList>
    </citation>
    <scope>NUCLEOTIDE SEQUENCE [LARGE SCALE GENOMIC DNA]</scope>
    <source>
        <strain evidence="4">MAG AM4</strain>
    </source>
</reference>
<dbReference type="InterPro" id="IPR036206">
    <property type="entry name" value="ThiamineP_synth_sf"/>
</dbReference>
<comment type="pathway">
    <text evidence="1">Cofactor biosynthesis; thiamine diphosphate biosynthesis.</text>
</comment>
<keyword evidence="2" id="KW-0784">Thiamine biosynthesis</keyword>
<evidence type="ECO:0000256" key="1">
    <source>
        <dbReference type="ARBA" id="ARBA00004948"/>
    </source>
</evidence>
<evidence type="ECO:0000259" key="3">
    <source>
        <dbReference type="Pfam" id="PF02581"/>
    </source>
</evidence>
<dbReference type="InterPro" id="IPR013785">
    <property type="entry name" value="Aldolase_TIM"/>
</dbReference>
<proteinExistence type="predicted"/>
<protein>
    <submittedName>
        <fullName evidence="4">Thiamine phosphate synthase</fullName>
    </submittedName>
</protein>
<accession>A0A8J6Y6I1</accession>
<comment type="caution">
    <text evidence="4">The sequence shown here is derived from an EMBL/GenBank/DDBJ whole genome shotgun (WGS) entry which is preliminary data.</text>
</comment>
<evidence type="ECO:0000256" key="2">
    <source>
        <dbReference type="ARBA" id="ARBA00022977"/>
    </source>
</evidence>
<evidence type="ECO:0000313" key="4">
    <source>
        <dbReference type="EMBL" id="MBD3869159.1"/>
    </source>
</evidence>
<dbReference type="PANTHER" id="PTHR20857:SF15">
    <property type="entry name" value="THIAMINE-PHOSPHATE SYNTHASE"/>
    <property type="match status" value="1"/>
</dbReference>
<organism evidence="4 5">
    <name type="scientific">Candidatus Polarisedimenticola svalbardensis</name>
    <dbReference type="NCBI Taxonomy" id="2886004"/>
    <lineage>
        <taxon>Bacteria</taxon>
        <taxon>Pseudomonadati</taxon>
        <taxon>Acidobacteriota</taxon>
        <taxon>Candidatus Polarisedimenticolia</taxon>
        <taxon>Candidatus Polarisedimenticolales</taxon>
        <taxon>Candidatus Polarisedimenticolaceae</taxon>
        <taxon>Candidatus Polarisedimenticola</taxon>
    </lineage>
</organism>
<gene>
    <name evidence="4" type="ORF">IFK94_13635</name>
</gene>
<evidence type="ECO:0000313" key="5">
    <source>
        <dbReference type="Proteomes" id="UP000648239"/>
    </source>
</evidence>
<dbReference type="PANTHER" id="PTHR20857">
    <property type="entry name" value="THIAMINE-PHOSPHATE PYROPHOSPHORYLASE"/>
    <property type="match status" value="1"/>
</dbReference>
<dbReference type="AlphaFoldDB" id="A0A8J6Y6I1"/>
<dbReference type="InterPro" id="IPR022998">
    <property type="entry name" value="ThiamineP_synth_TenI"/>
</dbReference>